<comment type="caution">
    <text evidence="4">The sequence shown here is derived from an EMBL/GenBank/DDBJ whole genome shotgun (WGS) entry which is preliminary data.</text>
</comment>
<evidence type="ECO:0000313" key="4">
    <source>
        <dbReference type="EMBL" id="RUT72260.1"/>
    </source>
</evidence>
<dbReference type="PANTHER" id="PTHR37299">
    <property type="entry name" value="TRANSCRIPTIONAL REGULATOR-RELATED"/>
    <property type="match status" value="1"/>
</dbReference>
<dbReference type="PROSITE" id="PS50930">
    <property type="entry name" value="HTH_LYTTR"/>
    <property type="match status" value="1"/>
</dbReference>
<dbReference type="Pfam" id="PF00072">
    <property type="entry name" value="Response_reg"/>
    <property type="match status" value="1"/>
</dbReference>
<dbReference type="Gene3D" id="3.40.50.2300">
    <property type="match status" value="1"/>
</dbReference>
<proteinExistence type="predicted"/>
<dbReference type="InterPro" id="IPR046947">
    <property type="entry name" value="LytR-like"/>
</dbReference>
<feature type="modified residue" description="4-aspartylphosphate" evidence="1">
    <location>
        <position position="55"/>
    </location>
</feature>
<dbReference type="Proteomes" id="UP000288102">
    <property type="component" value="Unassembled WGS sequence"/>
</dbReference>
<dbReference type="GO" id="GO:0003677">
    <property type="term" value="F:DNA binding"/>
    <property type="evidence" value="ECO:0007669"/>
    <property type="project" value="UniProtKB-KW"/>
</dbReference>
<keyword evidence="5" id="KW-1185">Reference proteome</keyword>
<dbReference type="AlphaFoldDB" id="A0A434AD09"/>
<dbReference type="OrthoDB" id="2168082at2"/>
<dbReference type="InterPro" id="IPR011006">
    <property type="entry name" value="CheY-like_superfamily"/>
</dbReference>
<organism evidence="4 5">
    <name type="scientific">Flavobacterium cupreum</name>
    <dbReference type="NCBI Taxonomy" id="2133766"/>
    <lineage>
        <taxon>Bacteria</taxon>
        <taxon>Pseudomonadati</taxon>
        <taxon>Bacteroidota</taxon>
        <taxon>Flavobacteriia</taxon>
        <taxon>Flavobacteriales</taxon>
        <taxon>Flavobacteriaceae</taxon>
        <taxon>Flavobacterium</taxon>
    </lineage>
</organism>
<evidence type="ECO:0000259" key="2">
    <source>
        <dbReference type="PROSITE" id="PS50110"/>
    </source>
</evidence>
<dbReference type="Gene3D" id="2.40.50.1020">
    <property type="entry name" value="LytTr DNA-binding domain"/>
    <property type="match status" value="1"/>
</dbReference>
<dbReference type="InterPro" id="IPR001789">
    <property type="entry name" value="Sig_transdc_resp-reg_receiver"/>
</dbReference>
<dbReference type="PROSITE" id="PS50110">
    <property type="entry name" value="RESPONSE_REGULATORY"/>
    <property type="match status" value="1"/>
</dbReference>
<dbReference type="InterPro" id="IPR007492">
    <property type="entry name" value="LytTR_DNA-bd_dom"/>
</dbReference>
<feature type="domain" description="Response regulatory" evidence="2">
    <location>
        <begin position="3"/>
        <end position="116"/>
    </location>
</feature>
<sequence>MYNVAIIEDEVAAAAALEKMISILEPDFKICAKIPSIFESLAFFKENSVDIVFMDVQLADGDCFELLSKIPCINFSIIFTTAYDTHAIKAFKFNAVDYILKPVDPEELAKAIHKAKEKLTNLVLIDFFLSNRNVDKPRLALTVLNQTLYVNIEDIIRLEADSAYTEFVLKDRSFTVSKNMKYYEDLLQGYNFIRVHNSHLVSKNEIASRKVSTVKMSNGDVIPVSVRRRFLLK</sequence>
<reference evidence="5" key="1">
    <citation type="journal article" date="2019" name="Syst. Appl. Microbiol.">
        <title>Flavobacterium circumlabens sp. nov. and Flavobacterium cupreum sp. nov., two psychrotrophic species isolated from Antarctic environmental samples.</title>
        <authorList>
            <person name="Kralova S."/>
            <person name="Busse H.-J."/>
            <person name="Svec P."/>
            <person name="Maslanova I."/>
            <person name="Stankova E."/>
            <person name="Bartak M."/>
            <person name="Sedlacek I."/>
        </authorList>
    </citation>
    <scope>NUCLEOTIDE SEQUENCE [LARGE SCALE GENOMIC DNA]</scope>
    <source>
        <strain evidence="5">CCM 8825</strain>
    </source>
</reference>
<protein>
    <submittedName>
        <fullName evidence="4">DNA-binding response regulator</fullName>
    </submittedName>
</protein>
<dbReference type="SUPFAM" id="SSF52172">
    <property type="entry name" value="CheY-like"/>
    <property type="match status" value="1"/>
</dbReference>
<dbReference type="GO" id="GO:0000156">
    <property type="term" value="F:phosphorelay response regulator activity"/>
    <property type="evidence" value="ECO:0007669"/>
    <property type="project" value="InterPro"/>
</dbReference>
<accession>A0A434AD09</accession>
<dbReference type="SMART" id="SM00448">
    <property type="entry name" value="REC"/>
    <property type="match status" value="1"/>
</dbReference>
<keyword evidence="1" id="KW-0597">Phosphoprotein</keyword>
<dbReference type="PANTHER" id="PTHR37299:SF1">
    <property type="entry name" value="STAGE 0 SPORULATION PROTEIN A HOMOLOG"/>
    <property type="match status" value="1"/>
</dbReference>
<keyword evidence="4" id="KW-0238">DNA-binding</keyword>
<dbReference type="Pfam" id="PF04397">
    <property type="entry name" value="LytTR"/>
    <property type="match status" value="1"/>
</dbReference>
<feature type="domain" description="HTH LytTR-type" evidence="3">
    <location>
        <begin position="139"/>
        <end position="233"/>
    </location>
</feature>
<dbReference type="RefSeq" id="WP_127336557.1">
    <property type="nucleotide sequence ID" value="NZ_QWDM01000001.1"/>
</dbReference>
<evidence type="ECO:0000256" key="1">
    <source>
        <dbReference type="PROSITE-ProRule" id="PRU00169"/>
    </source>
</evidence>
<dbReference type="SMART" id="SM00850">
    <property type="entry name" value="LytTR"/>
    <property type="match status" value="1"/>
</dbReference>
<evidence type="ECO:0000259" key="3">
    <source>
        <dbReference type="PROSITE" id="PS50930"/>
    </source>
</evidence>
<evidence type="ECO:0000313" key="5">
    <source>
        <dbReference type="Proteomes" id="UP000288102"/>
    </source>
</evidence>
<dbReference type="EMBL" id="QWDM01000001">
    <property type="protein sequence ID" value="RUT72260.1"/>
    <property type="molecule type" value="Genomic_DNA"/>
</dbReference>
<gene>
    <name evidence="4" type="ORF">D0817_01180</name>
</gene>
<name>A0A434AD09_9FLAO</name>